<reference evidence="2" key="2">
    <citation type="journal article" date="2023" name="BMC Genomics">
        <title>Pest status, molecular evolution, and epigenetic factors derived from the genome assembly of Frankliniella fusca, a thysanopteran phytovirus vector.</title>
        <authorList>
            <person name="Catto M.A."/>
            <person name="Labadie P.E."/>
            <person name="Jacobson A.L."/>
            <person name="Kennedy G.G."/>
            <person name="Srinivasan R."/>
            <person name="Hunt B.G."/>
        </authorList>
    </citation>
    <scope>NUCLEOTIDE SEQUENCE</scope>
    <source>
        <strain evidence="2">PL_HMW_Pooled</strain>
    </source>
</reference>
<keyword evidence="3" id="KW-1185">Reference proteome</keyword>
<organism evidence="2 3">
    <name type="scientific">Frankliniella fusca</name>
    <dbReference type="NCBI Taxonomy" id="407009"/>
    <lineage>
        <taxon>Eukaryota</taxon>
        <taxon>Metazoa</taxon>
        <taxon>Ecdysozoa</taxon>
        <taxon>Arthropoda</taxon>
        <taxon>Hexapoda</taxon>
        <taxon>Insecta</taxon>
        <taxon>Pterygota</taxon>
        <taxon>Neoptera</taxon>
        <taxon>Paraneoptera</taxon>
        <taxon>Thysanoptera</taxon>
        <taxon>Terebrantia</taxon>
        <taxon>Thripoidea</taxon>
        <taxon>Thripidae</taxon>
        <taxon>Frankliniella</taxon>
    </lineage>
</organism>
<dbReference type="PANTHER" id="PTHR31025:SF9">
    <property type="entry name" value="SI:DKEY-286J15.1"/>
    <property type="match status" value="1"/>
</dbReference>
<protein>
    <submittedName>
        <fullName evidence="2">Halomucin</fullName>
    </submittedName>
</protein>
<dbReference type="Proteomes" id="UP001219518">
    <property type="component" value="Unassembled WGS sequence"/>
</dbReference>
<gene>
    <name evidence="2" type="ORF">KUF71_013403</name>
</gene>
<accession>A0AAE1HPJ0</accession>
<name>A0AAE1HPJ0_9NEOP</name>
<feature type="region of interest" description="Disordered" evidence="1">
    <location>
        <begin position="81"/>
        <end position="226"/>
    </location>
</feature>
<comment type="caution">
    <text evidence="2">The sequence shown here is derived from an EMBL/GenBank/DDBJ whole genome shotgun (WGS) entry which is preliminary data.</text>
</comment>
<feature type="compositionally biased region" description="Polar residues" evidence="1">
    <location>
        <begin position="138"/>
        <end position="156"/>
    </location>
</feature>
<evidence type="ECO:0000256" key="1">
    <source>
        <dbReference type="SAM" id="MobiDB-lite"/>
    </source>
</evidence>
<feature type="compositionally biased region" description="Polar residues" evidence="1">
    <location>
        <begin position="85"/>
        <end position="101"/>
    </location>
</feature>
<feature type="compositionally biased region" description="Acidic residues" evidence="1">
    <location>
        <begin position="198"/>
        <end position="207"/>
    </location>
</feature>
<dbReference type="PANTHER" id="PTHR31025">
    <property type="entry name" value="SI:CH211-196P9.1-RELATED"/>
    <property type="match status" value="1"/>
</dbReference>
<feature type="compositionally biased region" description="Polar residues" evidence="1">
    <location>
        <begin position="116"/>
        <end position="131"/>
    </location>
</feature>
<evidence type="ECO:0000313" key="3">
    <source>
        <dbReference type="Proteomes" id="UP001219518"/>
    </source>
</evidence>
<reference evidence="2" key="1">
    <citation type="submission" date="2021-07" db="EMBL/GenBank/DDBJ databases">
        <authorList>
            <person name="Catto M.A."/>
            <person name="Jacobson A."/>
            <person name="Kennedy G."/>
            <person name="Labadie P."/>
            <person name="Hunt B.G."/>
            <person name="Srinivasan R."/>
        </authorList>
    </citation>
    <scope>NUCLEOTIDE SEQUENCE</scope>
    <source>
        <strain evidence="2">PL_HMW_Pooled</strain>
        <tissue evidence="2">Head</tissue>
    </source>
</reference>
<proteinExistence type="predicted"/>
<dbReference type="EMBL" id="JAHWGI010001219">
    <property type="protein sequence ID" value="KAK3925134.1"/>
    <property type="molecule type" value="Genomic_DNA"/>
</dbReference>
<sequence length="655" mass="74008">MAEGEVVGVRAVLALMEMEHLHQEFEDRGISAAEFLNLTPATIQMILPQPKYPFAVVIDFTNKYIKLLKAGGCVIHSSFGPDPTELNSSSNEASDLSRIQQNSTELNSSSNETTDLSRIQQNSTELNSFSNEARDLSRVQQNTSSEGIGKNTTDKSLLNAEENAESKSQSSNTEKESDSSSDEVCSTRKRKKVNSIVDSDEEEETSNSDEHSSTSESEDENDASKKPLVNGQALGAKAKENRSADALVNTLNLKELLKKSPMGKGVLSSFKKKKYLTNDDRGTISGIVCPWLLTASQYRPTHSHYMTLANKIVKLFPSEERKQWYIAPKEEGPGQKCKKGKLPMRIKNNKSTLVKKGALKGRSKNDKDRSDVDPTISESELEIISKEWLKRNFEPFDQVKIHWRRCRSPRIKELVYSQLSPAAYVEKWSDLLKLPNGYELILQDFESLHEILPEKYGVLEGKSENLMLNWNNFSSKVVEIMKSDLKRKQRSEHEAMLAAAVNENSRDFLILRILPDICKLNSWVKLGNARIKPTSVESQNAFILHVTEAAEFQQCIRERRNRFEALKAPIQPYITVVSDEETITATYVVVDEIYWKVSSVLKALDVCWKACFCLNCNYSPEAQHLWLLIQKTLYKVSLPEDTNFSSVIALQGRFN</sequence>
<feature type="compositionally biased region" description="Low complexity" evidence="1">
    <location>
        <begin position="102"/>
        <end position="114"/>
    </location>
</feature>
<evidence type="ECO:0000313" key="2">
    <source>
        <dbReference type="EMBL" id="KAK3925134.1"/>
    </source>
</evidence>
<dbReference type="AlphaFoldDB" id="A0AAE1HPJ0"/>